<dbReference type="GO" id="GO:0000976">
    <property type="term" value="F:transcription cis-regulatory region binding"/>
    <property type="evidence" value="ECO:0007669"/>
    <property type="project" value="TreeGrafter"/>
</dbReference>
<dbReference type="GO" id="GO:0005634">
    <property type="term" value="C:nucleus"/>
    <property type="evidence" value="ECO:0007669"/>
    <property type="project" value="UniProtKB-SubCell"/>
</dbReference>
<comment type="subcellular location">
    <subcellularLocation>
        <location evidence="1 5">Nucleus</location>
    </subcellularLocation>
</comment>
<proteinExistence type="predicted"/>
<evidence type="ECO:0000256" key="5">
    <source>
        <dbReference type="RuleBase" id="RU369104"/>
    </source>
</evidence>
<dbReference type="GO" id="GO:0046983">
    <property type="term" value="F:protein dimerization activity"/>
    <property type="evidence" value="ECO:0007669"/>
    <property type="project" value="InterPro"/>
</dbReference>
<keyword evidence="6" id="KW-0175">Coiled coil</keyword>
<reference evidence="9" key="1">
    <citation type="submission" date="2022-11" db="EMBL/GenBank/DDBJ databases">
        <authorList>
            <person name="Hyden B.L."/>
            <person name="Feng K."/>
            <person name="Yates T."/>
            <person name="Jawdy S."/>
            <person name="Smart L.B."/>
            <person name="Muchero W."/>
        </authorList>
    </citation>
    <scope>NUCLEOTIDE SEQUENCE</scope>
    <source>
        <tissue evidence="9">Shoot tip</tissue>
    </source>
</reference>
<dbReference type="InterPro" id="IPR036638">
    <property type="entry name" value="HLH_DNA-bd_sf"/>
</dbReference>
<dbReference type="Pfam" id="PF14215">
    <property type="entry name" value="bHLH-MYC_N"/>
    <property type="match status" value="1"/>
</dbReference>
<protein>
    <recommendedName>
        <fullName evidence="5">Transcription factor</fullName>
        <shortName evidence="5">bHLH transcription factor</shortName>
    </recommendedName>
    <alternativeName>
        <fullName evidence="5">Basic helix-loop-helix protein</fullName>
    </alternativeName>
</protein>
<evidence type="ECO:0000256" key="4">
    <source>
        <dbReference type="ARBA" id="ARBA00023242"/>
    </source>
</evidence>
<keyword evidence="3 5" id="KW-0804">Transcription</keyword>
<dbReference type="PROSITE" id="PS50888">
    <property type="entry name" value="BHLH"/>
    <property type="match status" value="1"/>
</dbReference>
<dbReference type="EMBL" id="JAPFFL010000004">
    <property type="protein sequence ID" value="KAJ6729598.1"/>
    <property type="molecule type" value="Genomic_DNA"/>
</dbReference>
<dbReference type="AlphaFoldDB" id="A0A9Q0ZCS5"/>
<sequence>MYFSFPRGEGGPGNCYASGKHVWISDAMKSGPDYCVRSFLAKSAGFQTIVLVATDVGVVELGSVRSVPESIEMVQSIRSWFSTRSSSIRTKPMAAAAAAAAMPVVSEKKDENSPFSNFGIVERVEGAQKIFGQDLNISNHGHGFREKLAIRKMEERPSWNAYQNGSRLPFPAPRNRVHGSGWAQSFGLKHGTPGEVYGSQATANNLQELVNGAREEFRINHYQGQKQVQVQIDFSGATSGTSVIGRPLNAESEHSDVEASCKEERPGAADDRRPRKRGRKPANGREEPLNHVEAERQRREKLNQRFYALRAVVPNISKMDKASLLGDAISYINELQAKLKKMEAERGKLECIGRDTLDVSTNGESHNQAPNVDIQASHDEVTVRVSCPLDSHPASRVIQALKEAQVTVIESKLSSANDTVLHTFVIKSEGSEQLTKDKLMAAFSSESSPLQSLSSTG</sequence>
<accession>A0A9Q0ZCS5</accession>
<name>A0A9Q0ZCS5_SALVM</name>
<feature type="compositionally biased region" description="Basic and acidic residues" evidence="7">
    <location>
        <begin position="283"/>
        <end position="297"/>
    </location>
</feature>
<dbReference type="Pfam" id="PF00010">
    <property type="entry name" value="HLH"/>
    <property type="match status" value="1"/>
</dbReference>
<dbReference type="PANTHER" id="PTHR11514:SF47">
    <property type="entry name" value="TRANSCRIPTION FACTOR BHLH13"/>
    <property type="match status" value="1"/>
</dbReference>
<organism evidence="9 10">
    <name type="scientific">Salix viminalis</name>
    <name type="common">Common osier</name>
    <name type="synonym">Basket willow</name>
    <dbReference type="NCBI Taxonomy" id="40686"/>
    <lineage>
        <taxon>Eukaryota</taxon>
        <taxon>Viridiplantae</taxon>
        <taxon>Streptophyta</taxon>
        <taxon>Embryophyta</taxon>
        <taxon>Tracheophyta</taxon>
        <taxon>Spermatophyta</taxon>
        <taxon>Magnoliopsida</taxon>
        <taxon>eudicotyledons</taxon>
        <taxon>Gunneridae</taxon>
        <taxon>Pentapetalae</taxon>
        <taxon>rosids</taxon>
        <taxon>fabids</taxon>
        <taxon>Malpighiales</taxon>
        <taxon>Salicaceae</taxon>
        <taxon>Saliceae</taxon>
        <taxon>Salix</taxon>
    </lineage>
</organism>
<evidence type="ECO:0000259" key="8">
    <source>
        <dbReference type="PROSITE" id="PS50888"/>
    </source>
</evidence>
<keyword evidence="2 5" id="KW-0805">Transcription regulation</keyword>
<dbReference type="SUPFAM" id="SSF47459">
    <property type="entry name" value="HLH, helix-loop-helix DNA-binding domain"/>
    <property type="match status" value="1"/>
</dbReference>
<dbReference type="GO" id="GO:0003700">
    <property type="term" value="F:DNA-binding transcription factor activity"/>
    <property type="evidence" value="ECO:0007669"/>
    <property type="project" value="InterPro"/>
</dbReference>
<dbReference type="SMART" id="SM00353">
    <property type="entry name" value="HLH"/>
    <property type="match status" value="1"/>
</dbReference>
<feature type="compositionally biased region" description="Basic and acidic residues" evidence="7">
    <location>
        <begin position="251"/>
        <end position="273"/>
    </location>
</feature>
<dbReference type="Pfam" id="PF22754">
    <property type="entry name" value="bHLH-TF_ACT-like_plant"/>
    <property type="match status" value="1"/>
</dbReference>
<evidence type="ECO:0000256" key="6">
    <source>
        <dbReference type="SAM" id="Coils"/>
    </source>
</evidence>
<evidence type="ECO:0000256" key="7">
    <source>
        <dbReference type="SAM" id="MobiDB-lite"/>
    </source>
</evidence>
<dbReference type="CDD" id="cd11449">
    <property type="entry name" value="bHLH_AtAIB_like"/>
    <property type="match status" value="1"/>
</dbReference>
<evidence type="ECO:0000256" key="3">
    <source>
        <dbReference type="ARBA" id="ARBA00023163"/>
    </source>
</evidence>
<dbReference type="Proteomes" id="UP001151529">
    <property type="component" value="Chromosome 2"/>
</dbReference>
<dbReference type="InterPro" id="IPR025610">
    <property type="entry name" value="MYC/MYB_N"/>
</dbReference>
<dbReference type="InterPro" id="IPR045084">
    <property type="entry name" value="AIB/MYC-like"/>
</dbReference>
<feature type="coiled-coil region" evidence="6">
    <location>
        <begin position="325"/>
        <end position="352"/>
    </location>
</feature>
<dbReference type="Gene3D" id="4.10.280.10">
    <property type="entry name" value="Helix-loop-helix DNA-binding domain"/>
    <property type="match status" value="1"/>
</dbReference>
<feature type="domain" description="BHLH" evidence="8">
    <location>
        <begin position="286"/>
        <end position="335"/>
    </location>
</feature>
<comment type="caution">
    <text evidence="9">The sequence shown here is derived from an EMBL/GenBank/DDBJ whole genome shotgun (WGS) entry which is preliminary data.</text>
</comment>
<keyword evidence="4 5" id="KW-0539">Nucleus</keyword>
<reference evidence="9" key="2">
    <citation type="journal article" date="2023" name="Int. J. Mol. Sci.">
        <title>De Novo Assembly and Annotation of 11 Diverse Shrub Willow (Salix) Genomes Reveals Novel Gene Organization in Sex-Linked Regions.</title>
        <authorList>
            <person name="Hyden B."/>
            <person name="Feng K."/>
            <person name="Yates T.B."/>
            <person name="Jawdy S."/>
            <person name="Cereghino C."/>
            <person name="Smart L.B."/>
            <person name="Muchero W."/>
        </authorList>
    </citation>
    <scope>NUCLEOTIDE SEQUENCE [LARGE SCALE GENOMIC DNA]</scope>
    <source>
        <tissue evidence="9">Shoot tip</tissue>
    </source>
</reference>
<evidence type="ECO:0000313" key="10">
    <source>
        <dbReference type="Proteomes" id="UP001151529"/>
    </source>
</evidence>
<dbReference type="OrthoDB" id="677168at2759"/>
<dbReference type="InterPro" id="IPR011598">
    <property type="entry name" value="bHLH_dom"/>
</dbReference>
<keyword evidence="10" id="KW-1185">Reference proteome</keyword>
<evidence type="ECO:0000256" key="1">
    <source>
        <dbReference type="ARBA" id="ARBA00004123"/>
    </source>
</evidence>
<dbReference type="FunFam" id="4.10.280.10:FF:000078">
    <property type="entry name" value="Transcription factor bHLH13"/>
    <property type="match status" value="1"/>
</dbReference>
<dbReference type="InterPro" id="IPR054502">
    <property type="entry name" value="bHLH-TF_ACT-like_plant"/>
</dbReference>
<dbReference type="PANTHER" id="PTHR11514">
    <property type="entry name" value="MYC"/>
    <property type="match status" value="1"/>
</dbReference>
<evidence type="ECO:0000256" key="2">
    <source>
        <dbReference type="ARBA" id="ARBA00023015"/>
    </source>
</evidence>
<gene>
    <name evidence="9" type="ORF">OIU85_020500</name>
</gene>
<feature type="region of interest" description="Disordered" evidence="7">
    <location>
        <begin position="243"/>
        <end position="297"/>
    </location>
</feature>
<evidence type="ECO:0000313" key="9">
    <source>
        <dbReference type="EMBL" id="KAJ6729598.1"/>
    </source>
</evidence>